<sequence>MCCVDQLKSAVIPDIRVQTAKLKGALSKLGCRERSGARCQSDLTRHAAFLSDFIGRGPDSREVIQIVRSMLNAGSASAVMGKQELHAIHFHTNIDGPL</sequence>
<evidence type="ECO:0000313" key="2">
    <source>
        <dbReference type="Proteomes" id="UP000005307"/>
    </source>
</evidence>
<dbReference type="SUPFAM" id="SSF56300">
    <property type="entry name" value="Metallo-dependent phosphatases"/>
    <property type="match status" value="1"/>
</dbReference>
<dbReference type="Gene3D" id="3.60.21.10">
    <property type="match status" value="1"/>
</dbReference>
<keyword evidence="2" id="KW-1185">Reference proteome</keyword>
<protein>
    <submittedName>
        <fullName evidence="1">Uncharacterized protein</fullName>
    </submittedName>
</protein>
<dbReference type="STRING" id="391626.OAN307_c37390"/>
<reference evidence="1 2" key="1">
    <citation type="journal article" date="2013" name="PLoS ONE">
        <title>Poles Apart: Arctic and Antarctic Octadecabacter strains Share High Genome Plasticity and a New Type of Xanthorhodopsin.</title>
        <authorList>
            <person name="Vollmers J."/>
            <person name="Voget S."/>
            <person name="Dietrich S."/>
            <person name="Gollnow K."/>
            <person name="Smits M."/>
            <person name="Meyer K."/>
            <person name="Brinkhoff T."/>
            <person name="Simon M."/>
            <person name="Daniel R."/>
        </authorList>
    </citation>
    <scope>NUCLEOTIDE SEQUENCE [LARGE SCALE GENOMIC DNA]</scope>
    <source>
        <strain evidence="1 2">307</strain>
    </source>
</reference>
<dbReference type="Proteomes" id="UP000005307">
    <property type="component" value="Chromosome"/>
</dbReference>
<dbReference type="HOGENOM" id="CLU_2330993_0_0_5"/>
<proteinExistence type="predicted"/>
<gene>
    <name evidence="1" type="ORF">OAN307_c37390</name>
</gene>
<dbReference type="eggNOG" id="COG0639">
    <property type="taxonomic scope" value="Bacteria"/>
</dbReference>
<accession>M9RAH6</accession>
<dbReference type="AlphaFoldDB" id="M9RAH6"/>
<dbReference type="KEGG" id="oat:OAN307_c37390"/>
<evidence type="ECO:0000313" key="1">
    <source>
        <dbReference type="EMBL" id="AGI69197.1"/>
    </source>
</evidence>
<organism evidence="1 2">
    <name type="scientific">Octadecabacter antarcticus 307</name>
    <dbReference type="NCBI Taxonomy" id="391626"/>
    <lineage>
        <taxon>Bacteria</taxon>
        <taxon>Pseudomonadati</taxon>
        <taxon>Pseudomonadota</taxon>
        <taxon>Alphaproteobacteria</taxon>
        <taxon>Rhodobacterales</taxon>
        <taxon>Roseobacteraceae</taxon>
        <taxon>Octadecabacter</taxon>
    </lineage>
</organism>
<name>M9RAH6_9RHOB</name>
<dbReference type="InterPro" id="IPR029052">
    <property type="entry name" value="Metallo-depent_PP-like"/>
</dbReference>
<dbReference type="EMBL" id="CP003740">
    <property type="protein sequence ID" value="AGI69197.1"/>
    <property type="molecule type" value="Genomic_DNA"/>
</dbReference>